<dbReference type="PANTHER" id="PTHR43401:SF2">
    <property type="entry name" value="L-THREONINE 3-DEHYDROGENASE"/>
    <property type="match status" value="1"/>
</dbReference>
<dbReference type="OrthoDB" id="9797931at2"/>
<dbReference type="Gene3D" id="3.90.180.10">
    <property type="entry name" value="Medium-chain alcohol dehydrogenases, catalytic domain"/>
    <property type="match status" value="1"/>
</dbReference>
<comment type="caution">
    <text evidence="8">The sequence shown here is derived from an EMBL/GenBank/DDBJ whole genome shotgun (WGS) entry which is preliminary data.</text>
</comment>
<evidence type="ECO:0000313" key="8">
    <source>
        <dbReference type="EMBL" id="GAB92679.1"/>
    </source>
</evidence>
<dbReference type="Proteomes" id="UP000008363">
    <property type="component" value="Unassembled WGS sequence"/>
</dbReference>
<evidence type="ECO:0000256" key="2">
    <source>
        <dbReference type="ARBA" id="ARBA00022723"/>
    </source>
</evidence>
<protein>
    <submittedName>
        <fullName evidence="8">Putative zinc-containing alcohol dehydrogenase</fullName>
    </submittedName>
</protein>
<evidence type="ECO:0000259" key="7">
    <source>
        <dbReference type="Pfam" id="PF08240"/>
    </source>
</evidence>
<organism evidence="8 9">
    <name type="scientific">Gordonia rhizosphera NBRC 16068</name>
    <dbReference type="NCBI Taxonomy" id="1108045"/>
    <lineage>
        <taxon>Bacteria</taxon>
        <taxon>Bacillati</taxon>
        <taxon>Actinomycetota</taxon>
        <taxon>Actinomycetes</taxon>
        <taxon>Mycobacteriales</taxon>
        <taxon>Gordoniaceae</taxon>
        <taxon>Gordonia</taxon>
    </lineage>
</organism>
<comment type="similarity">
    <text evidence="5">Belongs to the zinc-containing alcohol dehydrogenase family.</text>
</comment>
<dbReference type="InterPro" id="IPR013149">
    <property type="entry name" value="ADH-like_C"/>
</dbReference>
<feature type="domain" description="Alcohol dehydrogenase-like N-terminal" evidence="7">
    <location>
        <begin position="23"/>
        <end position="128"/>
    </location>
</feature>
<name>K6X1J9_9ACTN</name>
<evidence type="ECO:0000256" key="5">
    <source>
        <dbReference type="RuleBase" id="RU361277"/>
    </source>
</evidence>
<dbReference type="STRING" id="1108045.GORHZ_186_00500"/>
<reference evidence="8 9" key="1">
    <citation type="submission" date="2012-08" db="EMBL/GenBank/DDBJ databases">
        <title>Whole genome shotgun sequence of Gordonia rhizosphera NBRC 16068.</title>
        <authorList>
            <person name="Takarada H."/>
            <person name="Isaki S."/>
            <person name="Hosoyama A."/>
            <person name="Tsuchikane K."/>
            <person name="Katsumata H."/>
            <person name="Baba S."/>
            <person name="Ohji S."/>
            <person name="Yamazaki S."/>
            <person name="Fujita N."/>
        </authorList>
    </citation>
    <scope>NUCLEOTIDE SEQUENCE [LARGE SCALE GENOMIC DNA]</scope>
    <source>
        <strain evidence="8 9">NBRC 16068</strain>
    </source>
</reference>
<dbReference type="InterPro" id="IPR002328">
    <property type="entry name" value="ADH_Zn_CS"/>
</dbReference>
<proteinExistence type="inferred from homology"/>
<dbReference type="RefSeq" id="WP_006337355.1">
    <property type="nucleotide sequence ID" value="NZ_BAHC01000186.1"/>
</dbReference>
<dbReference type="EMBL" id="BAHC01000186">
    <property type="protein sequence ID" value="GAB92679.1"/>
    <property type="molecule type" value="Genomic_DNA"/>
</dbReference>
<comment type="cofactor">
    <cofactor evidence="1 5">
        <name>Zn(2+)</name>
        <dbReference type="ChEBI" id="CHEBI:29105"/>
    </cofactor>
</comment>
<dbReference type="Gene3D" id="3.40.50.720">
    <property type="entry name" value="NAD(P)-binding Rossmann-like Domain"/>
    <property type="match status" value="1"/>
</dbReference>
<evidence type="ECO:0000256" key="3">
    <source>
        <dbReference type="ARBA" id="ARBA00022833"/>
    </source>
</evidence>
<dbReference type="eggNOG" id="COG1063">
    <property type="taxonomic scope" value="Bacteria"/>
</dbReference>
<dbReference type="InterPro" id="IPR036291">
    <property type="entry name" value="NAD(P)-bd_dom_sf"/>
</dbReference>
<dbReference type="InterPro" id="IPR011032">
    <property type="entry name" value="GroES-like_sf"/>
</dbReference>
<sequence length="335" mass="34088">MLAVVTKGGGFEVAEIETPEPAPGELLVEVAANGICGSDLSIHAMLPDGTVMGHEFSGTVAAVGDGVTESDWPIGSPVTSMPVIGCGRCAFCASGDIARCVSAQPLGLGVLPGGLAQYVRVGAAESVRLDTLPGTAGLDVADAALTEPLAVGLHAVTRAGIRPGDRVLVIGAGPVGLAVTLWAARLPVREVVCADLVSSRRAVALDVGATDVLDPTVAPGSMSGFDVVVECVGKPGLLDQAVAAAVPHGRVVIAGVCMEQDPFMPVAGVVKEITMHFVSYYTLDEFRAAAQALATGVIRPDVLVGRRVGFDDVATAFADLHNAGQDRKILVSPSR</sequence>
<keyword evidence="2 5" id="KW-0479">Metal-binding</keyword>
<gene>
    <name evidence="8" type="ORF">GORHZ_186_00500</name>
</gene>
<keyword evidence="4" id="KW-0560">Oxidoreductase</keyword>
<dbReference type="Pfam" id="PF08240">
    <property type="entry name" value="ADH_N"/>
    <property type="match status" value="1"/>
</dbReference>
<evidence type="ECO:0000256" key="1">
    <source>
        <dbReference type="ARBA" id="ARBA00001947"/>
    </source>
</evidence>
<keyword evidence="3 5" id="KW-0862">Zinc</keyword>
<dbReference type="GO" id="GO:0016491">
    <property type="term" value="F:oxidoreductase activity"/>
    <property type="evidence" value="ECO:0007669"/>
    <property type="project" value="UniProtKB-KW"/>
</dbReference>
<dbReference type="InterPro" id="IPR050129">
    <property type="entry name" value="Zn_alcohol_dh"/>
</dbReference>
<dbReference type="AlphaFoldDB" id="K6X1J9"/>
<dbReference type="PROSITE" id="PS00059">
    <property type="entry name" value="ADH_ZINC"/>
    <property type="match status" value="1"/>
</dbReference>
<feature type="domain" description="Alcohol dehydrogenase-like C-terminal" evidence="6">
    <location>
        <begin position="174"/>
        <end position="294"/>
    </location>
</feature>
<accession>K6X1J9</accession>
<dbReference type="PANTHER" id="PTHR43401">
    <property type="entry name" value="L-THREONINE 3-DEHYDROGENASE"/>
    <property type="match status" value="1"/>
</dbReference>
<dbReference type="SUPFAM" id="SSF50129">
    <property type="entry name" value="GroES-like"/>
    <property type="match status" value="1"/>
</dbReference>
<evidence type="ECO:0000256" key="4">
    <source>
        <dbReference type="ARBA" id="ARBA00023002"/>
    </source>
</evidence>
<dbReference type="Pfam" id="PF00107">
    <property type="entry name" value="ADH_zinc_N"/>
    <property type="match status" value="1"/>
</dbReference>
<dbReference type="GO" id="GO:0008270">
    <property type="term" value="F:zinc ion binding"/>
    <property type="evidence" value="ECO:0007669"/>
    <property type="project" value="InterPro"/>
</dbReference>
<dbReference type="SUPFAM" id="SSF51735">
    <property type="entry name" value="NAD(P)-binding Rossmann-fold domains"/>
    <property type="match status" value="1"/>
</dbReference>
<keyword evidence="9" id="KW-1185">Reference proteome</keyword>
<evidence type="ECO:0000313" key="9">
    <source>
        <dbReference type="Proteomes" id="UP000008363"/>
    </source>
</evidence>
<evidence type="ECO:0000259" key="6">
    <source>
        <dbReference type="Pfam" id="PF00107"/>
    </source>
</evidence>
<dbReference type="InterPro" id="IPR013154">
    <property type="entry name" value="ADH-like_N"/>
</dbReference>